<feature type="transmembrane region" description="Helical" evidence="10">
    <location>
        <begin position="685"/>
        <end position="704"/>
    </location>
</feature>
<feature type="domain" description="ABC transporter" evidence="11">
    <location>
        <begin position="178"/>
        <end position="433"/>
    </location>
</feature>
<keyword evidence="8" id="KW-0175">Coiled coil</keyword>
<dbReference type="InterPro" id="IPR010929">
    <property type="entry name" value="PDR_CDR_ABC"/>
</dbReference>
<evidence type="ECO:0000256" key="1">
    <source>
        <dbReference type="ARBA" id="ARBA00004141"/>
    </source>
</evidence>
<feature type="compositionally biased region" description="Basic and acidic residues" evidence="9">
    <location>
        <begin position="82"/>
        <end position="93"/>
    </location>
</feature>
<feature type="coiled-coil region" evidence="8">
    <location>
        <begin position="477"/>
        <end position="507"/>
    </location>
</feature>
<dbReference type="SUPFAM" id="SSF52540">
    <property type="entry name" value="P-loop containing nucleoside triphosphate hydrolases"/>
    <property type="match status" value="2"/>
</dbReference>
<dbReference type="PROSITE" id="PS50893">
    <property type="entry name" value="ABC_TRANSPORTER_2"/>
    <property type="match status" value="2"/>
</dbReference>
<sequence length="1538" mass="169069">MRDATASSQPAAATDLDRVTSTGTWGEPERGEHVNINQAMQDFQLARQSSRGSATSSNAASSSSGLRGGSSIVRALSGGNRNGDRNKQPRINENELDLENVPSEEESYEDDFDLNKWMLTRSAQAKEEGIDHGKPVGMLWRDMSITAPGSGQGGIFVKTLPVAITNTAWRDPIGILTTLIPPLGKLFAPRNMPTTTLLHASNGILKPGEMLLVLGRPGSGCSTTLRAITSKNHTNVNASGKILYGGLDAAEINRKYRGEVVFVDEEDTHFPTLTVGQTLEFALKNKVPHRSRRLKGESRQDFIEMCIDVMLKMFGMTHVRNTIVGDQAVRGVSGGERKRTTISEALATRASVIAWDNSTRGLDASTALDYARSLRIITDLAQRSTIATLYQVSESIFDLFDRVAVIDQGRCIYYGPRKLARSYFYDLGYDTPDRQTTADFVTALTDVNQVVFREGMEAQTPKTAADRERVWRSSPLYRQLESELESYEHHLAQAEQAERLKQTVRSEKRKGVQKGSSYTVSFWDQILSCIWRQLLIKWGARGDLYVKLFTIISVSFMISSLFYKQPFDSEGVFTRGGILLFACLFNGWLQLSESFEAVAGRPMLSRHRQFAFYRPSAVVIARALVDIPFLLVQCFLSAIIIYFLANLRPDAGAFWIFYVYCFLSSYSLTALYRMCAAFSPGFNEAIRFSVLSLNVLIIWVGYVLRRPQMNWLIWLSYAQPISYAFEGFLANELNYPIQCAAEQIVPFGEARDVAFQTCSLTGGQPGSLVVQSADYLSVTFGYSRSHIGRNIGVIIAFSVLYLIPTVIGAEIMNFGGAGGGVTVFARTKRAKAKLAASKPASKDDIESKPAVVATHPSSNDSNGSVTRANSPSSNEKTTGVKTADELDKKAIFTWKDVSLQLAEGRKLLDGITGYVKPGTITALMGASGAGKTTLLTALSQRGVAGELSGDILVDGKPLGPGFQRDTGFVLQGDVHLASQTVREAIEFSALLRQPAEVPRAKKLADAQHAIELLELDDLQDALIGVPGFGLGVERRKRVTIAVELAAKPDLLLFLDEPTSGLDSAGAASIVRLIRRLASEGQAILCTIHQPSALLFESFDNLLLLQPGGRTAYMGQIGNERAKGSDRVREYFERNGAPACPPTTNVAEYMLEVVAQKSQKPWSERWKASPEARALTEEVDAINKNRADRPVIKDSRSEREYSATLQTQIVECTKRQFRDLWRDAPFAYGILFSNIVTGFAAGGGFAHLGNSVTDLQYRVFVVFLVILNFPATVNSIISKFWEMRITFTVREGPSKTYSWIAFMTAFVAVSIPVALVASVLFFLPSFFLPFYSQRSTVAGMWYLMIFLVTCYEMFFSLALAAACPTPVTAANLLPFLLPFVAIVNGVIVPISRLVAPWSGLIYANPLYWYVRSMVANILHDLPVVCRREDLAIFDPPQGQTCGAYALQWVQSVGGQLVNPDATSACEFCQFQVGDQFAATLGATWEFRWKGVGIVAGYTIGQLGLAYVAYWYFTEKGYGIGAGLISGLVGKVKRLGKGRQ</sequence>
<organism evidence="12 13">
    <name type="scientific">Kalmanozyma brasiliensis (strain GHG001)</name>
    <name type="common">Yeast</name>
    <name type="synonym">Pseudozyma brasiliensis</name>
    <dbReference type="NCBI Taxonomy" id="1365824"/>
    <lineage>
        <taxon>Eukaryota</taxon>
        <taxon>Fungi</taxon>
        <taxon>Dikarya</taxon>
        <taxon>Basidiomycota</taxon>
        <taxon>Ustilaginomycotina</taxon>
        <taxon>Ustilaginomycetes</taxon>
        <taxon>Ustilaginales</taxon>
        <taxon>Ustilaginaceae</taxon>
        <taxon>Kalmanozyma</taxon>
    </lineage>
</organism>
<feature type="transmembrane region" description="Helical" evidence="10">
    <location>
        <begin position="1296"/>
        <end position="1320"/>
    </location>
</feature>
<dbReference type="InterPro" id="IPR003593">
    <property type="entry name" value="AAA+_ATPase"/>
</dbReference>
<evidence type="ECO:0000259" key="11">
    <source>
        <dbReference type="PROSITE" id="PS50893"/>
    </source>
</evidence>
<feature type="transmembrane region" description="Helical" evidence="10">
    <location>
        <begin position="619"/>
        <end position="645"/>
    </location>
</feature>
<dbReference type="InterPro" id="IPR034001">
    <property type="entry name" value="ABCG_PDR_1"/>
</dbReference>
<keyword evidence="5 12" id="KW-0067">ATP-binding</keyword>
<evidence type="ECO:0000256" key="7">
    <source>
        <dbReference type="ARBA" id="ARBA00023136"/>
    </source>
</evidence>
<proteinExistence type="predicted"/>
<dbReference type="InterPro" id="IPR013525">
    <property type="entry name" value="ABC2_TM"/>
</dbReference>
<dbReference type="Pfam" id="PF00005">
    <property type="entry name" value="ABC_tran"/>
    <property type="match status" value="2"/>
</dbReference>
<comment type="subcellular location">
    <subcellularLocation>
        <location evidence="1">Membrane</location>
        <topology evidence="1">Multi-pass membrane protein</topology>
    </subcellularLocation>
</comment>
<feature type="region of interest" description="Disordered" evidence="9">
    <location>
        <begin position="1"/>
        <end position="109"/>
    </location>
</feature>
<feature type="transmembrane region" description="Helical" evidence="10">
    <location>
        <begin position="651"/>
        <end position="673"/>
    </location>
</feature>
<evidence type="ECO:0000256" key="3">
    <source>
        <dbReference type="ARBA" id="ARBA00022692"/>
    </source>
</evidence>
<dbReference type="GO" id="GO:0016020">
    <property type="term" value="C:membrane"/>
    <property type="evidence" value="ECO:0007669"/>
    <property type="project" value="UniProtKB-SubCell"/>
</dbReference>
<protein>
    <submittedName>
        <fullName evidence="12">ATP-binding multidrug cassette transport protein</fullName>
    </submittedName>
</protein>
<keyword evidence="6 10" id="KW-1133">Transmembrane helix</keyword>
<evidence type="ECO:0000256" key="4">
    <source>
        <dbReference type="ARBA" id="ARBA00022741"/>
    </source>
</evidence>
<feature type="region of interest" description="Disordered" evidence="9">
    <location>
        <begin position="835"/>
        <end position="881"/>
    </location>
</feature>
<dbReference type="PANTHER" id="PTHR19241">
    <property type="entry name" value="ATP-BINDING CASSETTE TRANSPORTER"/>
    <property type="match status" value="1"/>
</dbReference>
<name>V5EA64_KALBG</name>
<dbReference type="SMART" id="SM00382">
    <property type="entry name" value="AAA"/>
    <property type="match status" value="2"/>
</dbReference>
<keyword evidence="4" id="KW-0547">Nucleotide-binding</keyword>
<feature type="compositionally biased region" description="Acidic residues" evidence="9">
    <location>
        <begin position="94"/>
        <end position="109"/>
    </location>
</feature>
<dbReference type="GO" id="GO:0005524">
    <property type="term" value="F:ATP binding"/>
    <property type="evidence" value="ECO:0007669"/>
    <property type="project" value="UniProtKB-KW"/>
</dbReference>
<keyword evidence="3 10" id="KW-0812">Transmembrane</keyword>
<dbReference type="Pfam" id="PF06422">
    <property type="entry name" value="PDR_CDR"/>
    <property type="match status" value="1"/>
</dbReference>
<dbReference type="Gene3D" id="3.40.50.300">
    <property type="entry name" value="P-loop containing nucleotide triphosphate hydrolases"/>
    <property type="match status" value="2"/>
</dbReference>
<dbReference type="eggNOG" id="KOG0065">
    <property type="taxonomic scope" value="Eukaryota"/>
</dbReference>
<dbReference type="Proteomes" id="UP000019377">
    <property type="component" value="Unassembled WGS sequence"/>
</dbReference>
<evidence type="ECO:0000256" key="5">
    <source>
        <dbReference type="ARBA" id="ARBA00022840"/>
    </source>
</evidence>
<evidence type="ECO:0000313" key="12">
    <source>
        <dbReference type="EMBL" id="EST07266.1"/>
    </source>
</evidence>
<feature type="compositionally biased region" description="Low complexity" evidence="9">
    <location>
        <begin position="46"/>
        <end position="71"/>
    </location>
</feature>
<evidence type="ECO:0000256" key="8">
    <source>
        <dbReference type="SAM" id="Coils"/>
    </source>
</evidence>
<keyword evidence="7 10" id="KW-0472">Membrane</keyword>
<feature type="domain" description="ABC transporter" evidence="11">
    <location>
        <begin position="892"/>
        <end position="1131"/>
    </location>
</feature>
<accession>V5EA64</accession>
<feature type="transmembrane region" description="Helical" evidence="10">
    <location>
        <begin position="791"/>
        <end position="824"/>
    </location>
</feature>
<dbReference type="InterPro" id="IPR027417">
    <property type="entry name" value="P-loop_NTPase"/>
</dbReference>
<dbReference type="GO" id="GO:0140359">
    <property type="term" value="F:ABC-type transporter activity"/>
    <property type="evidence" value="ECO:0007669"/>
    <property type="project" value="InterPro"/>
</dbReference>
<gene>
    <name evidence="12" type="ORF">PSEUBRA_SCAF21g03470</name>
</gene>
<evidence type="ECO:0000256" key="9">
    <source>
        <dbReference type="SAM" id="MobiDB-lite"/>
    </source>
</evidence>
<dbReference type="InterPro" id="IPR003439">
    <property type="entry name" value="ABC_transporter-like_ATP-bd"/>
</dbReference>
<reference evidence="13" key="1">
    <citation type="journal article" date="2013" name="Genome Announc.">
        <title>Draft genome sequence of Pseudozyma brasiliensis sp. nov. strain GHG001, a high producer of endo-1,4-xylanase isolated from an insect pest of sugarcane.</title>
        <authorList>
            <person name="Oliveira J.V.D.C."/>
            <person name="dos Santos R.A.C."/>
            <person name="Borges T.A."/>
            <person name="Riano-Pachon D.M."/>
            <person name="Goldman G.H."/>
        </authorList>
    </citation>
    <scope>NUCLEOTIDE SEQUENCE [LARGE SCALE GENOMIC DNA]</scope>
    <source>
        <strain evidence="13">GHG001</strain>
    </source>
</reference>
<dbReference type="HOGENOM" id="CLU_000604_35_0_1"/>
<dbReference type="GO" id="GO:0016887">
    <property type="term" value="F:ATP hydrolysis activity"/>
    <property type="evidence" value="ECO:0007669"/>
    <property type="project" value="InterPro"/>
</dbReference>
<evidence type="ECO:0000313" key="13">
    <source>
        <dbReference type="Proteomes" id="UP000019377"/>
    </source>
</evidence>
<feature type="transmembrane region" description="Helical" evidence="10">
    <location>
        <begin position="1340"/>
        <end position="1362"/>
    </location>
</feature>
<feature type="transmembrane region" description="Helical" evidence="10">
    <location>
        <begin position="1254"/>
        <end position="1276"/>
    </location>
</feature>
<dbReference type="STRING" id="1365824.V5EA64"/>
<dbReference type="Pfam" id="PF01061">
    <property type="entry name" value="ABC2_membrane"/>
    <property type="match status" value="2"/>
</dbReference>
<dbReference type="CDD" id="cd03233">
    <property type="entry name" value="ABCG_PDR_domain1"/>
    <property type="match status" value="1"/>
</dbReference>
<dbReference type="InterPro" id="IPR034003">
    <property type="entry name" value="ABCG_PDR_2"/>
</dbReference>
<feature type="compositionally biased region" description="Polar residues" evidence="9">
    <location>
        <begin position="855"/>
        <end position="880"/>
    </location>
</feature>
<feature type="transmembrane region" description="Helical" evidence="10">
    <location>
        <begin position="1489"/>
        <end position="1511"/>
    </location>
</feature>
<feature type="transmembrane region" description="Helical" evidence="10">
    <location>
        <begin position="1374"/>
        <end position="1394"/>
    </location>
</feature>
<feature type="transmembrane region" description="Helical" evidence="10">
    <location>
        <begin position="1225"/>
        <end position="1248"/>
    </location>
</feature>
<dbReference type="GeneID" id="27419152"/>
<dbReference type="EMBL" id="KI545864">
    <property type="protein sequence ID" value="EST07266.1"/>
    <property type="molecule type" value="Genomic_DNA"/>
</dbReference>
<evidence type="ECO:0000256" key="10">
    <source>
        <dbReference type="SAM" id="Phobius"/>
    </source>
</evidence>
<keyword evidence="2" id="KW-0813">Transport</keyword>
<evidence type="ECO:0000256" key="6">
    <source>
        <dbReference type="ARBA" id="ARBA00022989"/>
    </source>
</evidence>
<dbReference type="OMA" id="FCISNWA"/>
<evidence type="ECO:0000256" key="2">
    <source>
        <dbReference type="ARBA" id="ARBA00022448"/>
    </source>
</evidence>
<dbReference type="OrthoDB" id="245989at2759"/>
<dbReference type="CDD" id="cd03232">
    <property type="entry name" value="ABCG_PDR_domain2"/>
    <property type="match status" value="1"/>
</dbReference>
<keyword evidence="13" id="KW-1185">Reference proteome</keyword>
<feature type="compositionally biased region" description="Polar residues" evidence="9">
    <location>
        <begin position="1"/>
        <end position="11"/>
    </location>
</feature>
<dbReference type="FunFam" id="3.40.50.300:FF:000054">
    <property type="entry name" value="ABC multidrug transporter atrF"/>
    <property type="match status" value="1"/>
</dbReference>